<sequence length="204" mass="20615">MTKLTTAVAAALLAFVVAGCGDSGENTASNSTSNTGSSAESGGADEDAVAWAEEVCSSMKEDVTALADTPDVDPNNLQVTKDSMVEYLGKVETALDSMASAVDDAGAPPVKNGEETATGFQDQLGTAKQTVASAKAKAAAAPVDDPAAFQEAFTTLGQELSALGEVDPTVSFGANPELKAAYEQAKSCQEIVNTEASPVETPTS</sequence>
<dbReference type="EMBL" id="SOCP01000002">
    <property type="protein sequence ID" value="TDV56045.1"/>
    <property type="molecule type" value="Genomic_DNA"/>
</dbReference>
<protein>
    <recommendedName>
        <fullName evidence="5">Small secreted protein</fullName>
    </recommendedName>
</protein>
<dbReference type="RefSeq" id="WP_133901338.1">
    <property type="nucleotide sequence ID" value="NZ_SOCP01000002.1"/>
</dbReference>
<dbReference type="OrthoDB" id="4350650at2"/>
<dbReference type="AlphaFoldDB" id="A0A4R7W1Q5"/>
<keyword evidence="2" id="KW-0732">Signal</keyword>
<evidence type="ECO:0000313" key="3">
    <source>
        <dbReference type="EMBL" id="TDV56045.1"/>
    </source>
</evidence>
<dbReference type="Proteomes" id="UP000294927">
    <property type="component" value="Unassembled WGS sequence"/>
</dbReference>
<keyword evidence="4" id="KW-1185">Reference proteome</keyword>
<accession>A0A4R7W1Q5</accession>
<feature type="compositionally biased region" description="Low complexity" evidence="1">
    <location>
        <begin position="24"/>
        <end position="42"/>
    </location>
</feature>
<evidence type="ECO:0000313" key="4">
    <source>
        <dbReference type="Proteomes" id="UP000294927"/>
    </source>
</evidence>
<reference evidence="3 4" key="1">
    <citation type="submission" date="2019-03" db="EMBL/GenBank/DDBJ databases">
        <title>Genomic Encyclopedia of Archaeal and Bacterial Type Strains, Phase II (KMG-II): from individual species to whole genera.</title>
        <authorList>
            <person name="Goeker M."/>
        </authorList>
    </citation>
    <scope>NUCLEOTIDE SEQUENCE [LARGE SCALE GENOMIC DNA]</scope>
    <source>
        <strain evidence="3 4">DSM 45499</strain>
    </source>
</reference>
<comment type="caution">
    <text evidence="3">The sequence shown here is derived from an EMBL/GenBank/DDBJ whole genome shotgun (WGS) entry which is preliminary data.</text>
</comment>
<organism evidence="3 4">
    <name type="scientific">Actinophytocola oryzae</name>
    <dbReference type="NCBI Taxonomy" id="502181"/>
    <lineage>
        <taxon>Bacteria</taxon>
        <taxon>Bacillati</taxon>
        <taxon>Actinomycetota</taxon>
        <taxon>Actinomycetes</taxon>
        <taxon>Pseudonocardiales</taxon>
        <taxon>Pseudonocardiaceae</taxon>
    </lineage>
</organism>
<evidence type="ECO:0000256" key="1">
    <source>
        <dbReference type="SAM" id="MobiDB-lite"/>
    </source>
</evidence>
<dbReference type="PROSITE" id="PS51257">
    <property type="entry name" value="PROKAR_LIPOPROTEIN"/>
    <property type="match status" value="1"/>
</dbReference>
<feature type="signal peptide" evidence="2">
    <location>
        <begin position="1"/>
        <end position="20"/>
    </location>
</feature>
<evidence type="ECO:0008006" key="5">
    <source>
        <dbReference type="Google" id="ProtNLM"/>
    </source>
</evidence>
<proteinExistence type="predicted"/>
<gene>
    <name evidence="3" type="ORF">CLV71_102106</name>
</gene>
<evidence type="ECO:0000256" key="2">
    <source>
        <dbReference type="SAM" id="SignalP"/>
    </source>
</evidence>
<feature type="chain" id="PRO_5039181372" description="Small secreted protein" evidence="2">
    <location>
        <begin position="21"/>
        <end position="204"/>
    </location>
</feature>
<feature type="region of interest" description="Disordered" evidence="1">
    <location>
        <begin position="24"/>
        <end position="48"/>
    </location>
</feature>
<name>A0A4R7W1Q5_9PSEU</name>